<keyword evidence="3" id="KW-1185">Reference proteome</keyword>
<dbReference type="AlphaFoldDB" id="A0A4Z2HTX7"/>
<evidence type="ECO:0000313" key="2">
    <source>
        <dbReference type="EMBL" id="TNN68454.1"/>
    </source>
</evidence>
<evidence type="ECO:0000256" key="1">
    <source>
        <dbReference type="SAM" id="MobiDB-lite"/>
    </source>
</evidence>
<dbReference type="Proteomes" id="UP000314294">
    <property type="component" value="Unassembled WGS sequence"/>
</dbReference>
<organism evidence="2 3">
    <name type="scientific">Liparis tanakae</name>
    <name type="common">Tanaka's snailfish</name>
    <dbReference type="NCBI Taxonomy" id="230148"/>
    <lineage>
        <taxon>Eukaryota</taxon>
        <taxon>Metazoa</taxon>
        <taxon>Chordata</taxon>
        <taxon>Craniata</taxon>
        <taxon>Vertebrata</taxon>
        <taxon>Euteleostomi</taxon>
        <taxon>Actinopterygii</taxon>
        <taxon>Neopterygii</taxon>
        <taxon>Teleostei</taxon>
        <taxon>Neoteleostei</taxon>
        <taxon>Acanthomorphata</taxon>
        <taxon>Eupercaria</taxon>
        <taxon>Perciformes</taxon>
        <taxon>Cottioidei</taxon>
        <taxon>Cottales</taxon>
        <taxon>Liparidae</taxon>
        <taxon>Liparis</taxon>
    </lineage>
</organism>
<protein>
    <submittedName>
        <fullName evidence="2">Uncharacterized protein</fullName>
    </submittedName>
</protein>
<gene>
    <name evidence="2" type="ORF">EYF80_021375</name>
</gene>
<feature type="region of interest" description="Disordered" evidence="1">
    <location>
        <begin position="1"/>
        <end position="39"/>
    </location>
</feature>
<dbReference type="EMBL" id="SRLO01000190">
    <property type="protein sequence ID" value="TNN68454.1"/>
    <property type="molecule type" value="Genomic_DNA"/>
</dbReference>
<accession>A0A4Z2HTX7</accession>
<feature type="compositionally biased region" description="Basic and acidic residues" evidence="1">
    <location>
        <begin position="24"/>
        <end position="35"/>
    </location>
</feature>
<sequence>MLDSSVDHSTEHAFEPPRGGFPPDRVKNPELKAEPLDDDTNWSGEVRMWMWVPGTRKAGTCSAIHWKWPQRPSAP</sequence>
<evidence type="ECO:0000313" key="3">
    <source>
        <dbReference type="Proteomes" id="UP000314294"/>
    </source>
</evidence>
<feature type="compositionally biased region" description="Basic and acidic residues" evidence="1">
    <location>
        <begin position="1"/>
        <end position="15"/>
    </location>
</feature>
<reference evidence="2 3" key="1">
    <citation type="submission" date="2019-03" db="EMBL/GenBank/DDBJ databases">
        <title>First draft genome of Liparis tanakae, snailfish: a comprehensive survey of snailfish specific genes.</title>
        <authorList>
            <person name="Kim W."/>
            <person name="Song I."/>
            <person name="Jeong J.-H."/>
            <person name="Kim D."/>
            <person name="Kim S."/>
            <person name="Ryu S."/>
            <person name="Song J.Y."/>
            <person name="Lee S.K."/>
        </authorList>
    </citation>
    <scope>NUCLEOTIDE SEQUENCE [LARGE SCALE GENOMIC DNA]</scope>
    <source>
        <tissue evidence="2">Muscle</tissue>
    </source>
</reference>
<name>A0A4Z2HTX7_9TELE</name>
<proteinExistence type="predicted"/>
<comment type="caution">
    <text evidence="2">The sequence shown here is derived from an EMBL/GenBank/DDBJ whole genome shotgun (WGS) entry which is preliminary data.</text>
</comment>